<proteinExistence type="predicted"/>
<evidence type="ECO:0000313" key="2">
    <source>
        <dbReference type="EMBL" id="AUG85353.1"/>
    </source>
</evidence>
<accession>A0A2H5BH95</accession>
<sequence>MSVIDITDRRHIYFVGDLHGDWKALKFFLDQVEFNYRDIIVSVGDLFDRGEKPLEVINFFLYTENALAVLGNHEDMAIQGIVHGDNRWAMTWIQNGGDWFLDYPEGMIKGILKQIEKEFPYQLTLRYENTKFGVTHAEAPTEHWDDYVQRAGKYHPDDNRAIWGRSAIKGNRFTNIRGVDFTIHGHSVRDSVTSIGNQMWIDTGSVFDGGDRKYGLTVMEWDKSGKGGWVNHRIIRNHFERGGLEHIII</sequence>
<dbReference type="EMBL" id="MG649967">
    <property type="protein sequence ID" value="AUG85353.1"/>
    <property type="molecule type" value="Genomic_DNA"/>
</dbReference>
<dbReference type="GO" id="GO:0016791">
    <property type="term" value="F:phosphatase activity"/>
    <property type="evidence" value="ECO:0007669"/>
    <property type="project" value="TreeGrafter"/>
</dbReference>
<dbReference type="PANTHER" id="PTHR42850">
    <property type="entry name" value="METALLOPHOSPHOESTERASE"/>
    <property type="match status" value="1"/>
</dbReference>
<organism evidence="2 3">
    <name type="scientific">Vibrio phage Thalassa</name>
    <dbReference type="NCBI Taxonomy" id="2570301"/>
    <lineage>
        <taxon>Viruses</taxon>
        <taxon>Duplodnaviria</taxon>
        <taxon>Heunggongvirae</taxon>
        <taxon>Uroviricota</taxon>
        <taxon>Caudoviricetes</taxon>
        <taxon>Demerecviridae</taxon>
        <taxon>Ermolyevavirinae</taxon>
        <taxon>Thalassavirus</taxon>
        <taxon>Thalassavirus thalassa</taxon>
    </lineage>
</organism>
<name>A0A2H5BH95_9CAUD</name>
<dbReference type="Gene3D" id="3.60.21.10">
    <property type="match status" value="1"/>
</dbReference>
<evidence type="ECO:0000313" key="3">
    <source>
        <dbReference type="Proteomes" id="UP000240962"/>
    </source>
</evidence>
<dbReference type="GO" id="GO:0008803">
    <property type="term" value="F:bis(5'-nucleosyl)-tetraphosphatase (symmetrical) activity"/>
    <property type="evidence" value="ECO:0007669"/>
    <property type="project" value="TreeGrafter"/>
</dbReference>
<keyword evidence="3" id="KW-1185">Reference proteome</keyword>
<dbReference type="Proteomes" id="UP000240962">
    <property type="component" value="Segment"/>
</dbReference>
<dbReference type="InterPro" id="IPR004843">
    <property type="entry name" value="Calcineurin-like_PHP"/>
</dbReference>
<dbReference type="InterPro" id="IPR029052">
    <property type="entry name" value="Metallo-depent_PP-like"/>
</dbReference>
<dbReference type="PANTHER" id="PTHR42850:SF4">
    <property type="entry name" value="ZINC-DEPENDENT ENDOPOLYPHOSPHATASE"/>
    <property type="match status" value="1"/>
</dbReference>
<dbReference type="Pfam" id="PF00149">
    <property type="entry name" value="Metallophos"/>
    <property type="match status" value="1"/>
</dbReference>
<reference evidence="3" key="1">
    <citation type="submission" date="2017-12" db="EMBL/GenBank/DDBJ databases">
        <authorList>
            <person name="Page C.L."/>
            <person name="McFadden E.F."/>
            <person name="Syed A.X."/>
            <person name="Lafty E.M."/>
            <person name="Hyatt D.A."/>
            <person name="Farronato D.M."/>
            <person name="Dong S.Z."/>
            <person name="Apostolopoulos E.L."/>
            <person name="Broussard G.W."/>
        </authorList>
    </citation>
    <scope>NUCLEOTIDE SEQUENCE [LARGE SCALE GENOMIC DNA]</scope>
</reference>
<dbReference type="SUPFAM" id="SSF56300">
    <property type="entry name" value="Metallo-dependent phosphatases"/>
    <property type="match status" value="1"/>
</dbReference>
<protein>
    <recommendedName>
        <fullName evidence="1">Calcineurin-like phosphoesterase domain-containing protein</fullName>
    </recommendedName>
</protein>
<dbReference type="GO" id="GO:0110154">
    <property type="term" value="P:RNA decapping"/>
    <property type="evidence" value="ECO:0007669"/>
    <property type="project" value="TreeGrafter"/>
</dbReference>
<feature type="domain" description="Calcineurin-like phosphoesterase" evidence="1">
    <location>
        <begin position="11"/>
        <end position="188"/>
    </location>
</feature>
<gene>
    <name evidence="2" type="ORF">THALASSA_174</name>
</gene>
<evidence type="ECO:0000259" key="1">
    <source>
        <dbReference type="Pfam" id="PF00149"/>
    </source>
</evidence>
<dbReference type="InterPro" id="IPR050126">
    <property type="entry name" value="Ap4A_hydrolase"/>
</dbReference>